<proteinExistence type="predicted"/>
<dbReference type="RefSeq" id="WP_075621286.1">
    <property type="nucleotide sequence ID" value="NZ_CP015607.1"/>
</dbReference>
<name>A0A1L6ZD78_BACIA</name>
<gene>
    <name evidence="1" type="ORF">BSA145_00120</name>
</gene>
<evidence type="ECO:0000313" key="1">
    <source>
        <dbReference type="EMBL" id="APT44468.1"/>
    </source>
</evidence>
<dbReference type="AlphaFoldDB" id="A0A1L6ZD78"/>
<protein>
    <submittedName>
        <fullName evidence="1">Uncharacterized protein</fullName>
    </submittedName>
</protein>
<sequence length="129" mass="14604">MIVNGKCTCSSCEEERIALQNQLNNPFYSEVDAYRGLVKVEQLEKAAQKYTSPLTAETCSSTEFCDHAMQENYDQSVYLTAIRERISRLKAGVEILEALEDVISSYLGSSHKNEADYFKQAMDLLKENC</sequence>
<accession>A0A1L6ZD78</accession>
<evidence type="ECO:0000313" key="2">
    <source>
        <dbReference type="Proteomes" id="UP000185426"/>
    </source>
</evidence>
<dbReference type="Proteomes" id="UP000185426">
    <property type="component" value="Chromosome"/>
</dbReference>
<reference evidence="1 2" key="1">
    <citation type="submission" date="2016-05" db="EMBL/GenBank/DDBJ databases">
        <title>Complete Genome and Methylome Analysis of Psychrotrophic Bacterial Isolates from Antarctic Lake Untersee.</title>
        <authorList>
            <person name="Fomenkov A."/>
            <person name="Akimov V.N."/>
            <person name="Vasilyeva L.V."/>
            <person name="Andersen D."/>
            <person name="Vincze T."/>
            <person name="Roberts R.J."/>
        </authorList>
    </citation>
    <scope>NUCLEOTIDE SEQUENCE [LARGE SCALE GENOMIC DNA]</scope>
    <source>
        <strain evidence="1 2">U14-5</strain>
    </source>
</reference>
<dbReference type="EMBL" id="CP015607">
    <property type="protein sequence ID" value="APT44468.1"/>
    <property type="molecule type" value="Genomic_DNA"/>
</dbReference>
<organism evidence="1 2">
    <name type="scientific">Bacillus safensis</name>
    <dbReference type="NCBI Taxonomy" id="561879"/>
    <lineage>
        <taxon>Bacteria</taxon>
        <taxon>Bacillati</taxon>
        <taxon>Bacillota</taxon>
        <taxon>Bacilli</taxon>
        <taxon>Bacillales</taxon>
        <taxon>Bacillaceae</taxon>
        <taxon>Bacillus</taxon>
    </lineage>
</organism>